<dbReference type="GO" id="GO:0016491">
    <property type="term" value="F:oxidoreductase activity"/>
    <property type="evidence" value="ECO:0007669"/>
    <property type="project" value="InterPro"/>
</dbReference>
<evidence type="ECO:0000259" key="1">
    <source>
        <dbReference type="PROSITE" id="PS51387"/>
    </source>
</evidence>
<dbReference type="KEGG" id="cfl:Cfla_2788"/>
<dbReference type="PANTHER" id="PTHR42659">
    <property type="entry name" value="XANTHINE DEHYDROGENASE SUBUNIT C-RELATED"/>
    <property type="match status" value="1"/>
</dbReference>
<keyword evidence="3" id="KW-1185">Reference proteome</keyword>
<proteinExistence type="predicted"/>
<dbReference type="EMBL" id="CP001964">
    <property type="protein sequence ID" value="ADG75673.1"/>
    <property type="molecule type" value="Genomic_DNA"/>
</dbReference>
<dbReference type="HOGENOM" id="CLU_071554_0_0_11"/>
<evidence type="ECO:0000313" key="2">
    <source>
        <dbReference type="EMBL" id="ADG75673.1"/>
    </source>
</evidence>
<feature type="domain" description="FAD-binding PCMH-type" evidence="1">
    <location>
        <begin position="1"/>
        <end position="172"/>
    </location>
</feature>
<dbReference type="PANTHER" id="PTHR42659:SF9">
    <property type="entry name" value="XANTHINE DEHYDROGENASE FAD-BINDING SUBUNIT XDHB-RELATED"/>
    <property type="match status" value="1"/>
</dbReference>
<dbReference type="PROSITE" id="PS51387">
    <property type="entry name" value="FAD_PCMH"/>
    <property type="match status" value="1"/>
</dbReference>
<dbReference type="Pfam" id="PF00941">
    <property type="entry name" value="FAD_binding_5"/>
    <property type="match status" value="1"/>
</dbReference>
<dbReference type="InterPro" id="IPR016166">
    <property type="entry name" value="FAD-bd_PCMH"/>
</dbReference>
<dbReference type="Proteomes" id="UP000000849">
    <property type="component" value="Chromosome"/>
</dbReference>
<dbReference type="InterPro" id="IPR051312">
    <property type="entry name" value="Diverse_Substr_Oxidored"/>
</dbReference>
<dbReference type="eggNOG" id="COG1319">
    <property type="taxonomic scope" value="Bacteria"/>
</dbReference>
<dbReference type="InterPro" id="IPR036318">
    <property type="entry name" value="FAD-bd_PCMH-like_sf"/>
</dbReference>
<dbReference type="AlphaFoldDB" id="D5UJN5"/>
<evidence type="ECO:0000313" key="3">
    <source>
        <dbReference type="Proteomes" id="UP000000849"/>
    </source>
</evidence>
<dbReference type="InterPro" id="IPR016169">
    <property type="entry name" value="FAD-bd_PCMH_sub2"/>
</dbReference>
<accession>D5UJN5</accession>
<protein>
    <submittedName>
        <fullName evidence="2">Molybdopterin dehydrogenase FAD-binding protein</fullName>
    </submittedName>
</protein>
<dbReference type="InterPro" id="IPR002346">
    <property type="entry name" value="Mopterin_DH_FAD-bd"/>
</dbReference>
<dbReference type="STRING" id="446466.Cfla_2788"/>
<dbReference type="RefSeq" id="WP_013118004.1">
    <property type="nucleotide sequence ID" value="NC_014151.1"/>
</dbReference>
<reference evidence="2 3" key="1">
    <citation type="journal article" date="2010" name="Stand. Genomic Sci.">
        <title>Complete genome sequence of Cellulomonas flavigena type strain (134).</title>
        <authorList>
            <person name="Abt B."/>
            <person name="Foster B."/>
            <person name="Lapidus A."/>
            <person name="Clum A."/>
            <person name="Sun H."/>
            <person name="Pukall R."/>
            <person name="Lucas S."/>
            <person name="Glavina Del Rio T."/>
            <person name="Nolan M."/>
            <person name="Tice H."/>
            <person name="Cheng J.F."/>
            <person name="Pitluck S."/>
            <person name="Liolios K."/>
            <person name="Ivanova N."/>
            <person name="Mavromatis K."/>
            <person name="Ovchinnikova G."/>
            <person name="Pati A."/>
            <person name="Goodwin L."/>
            <person name="Chen A."/>
            <person name="Palaniappan K."/>
            <person name="Land M."/>
            <person name="Hauser L."/>
            <person name="Chang Y.J."/>
            <person name="Jeffries C.D."/>
            <person name="Rohde M."/>
            <person name="Goker M."/>
            <person name="Woyke T."/>
            <person name="Bristow J."/>
            <person name="Eisen J.A."/>
            <person name="Markowitz V."/>
            <person name="Hugenholtz P."/>
            <person name="Kyrpides N.C."/>
            <person name="Klenk H.P."/>
        </authorList>
    </citation>
    <scope>NUCLEOTIDE SEQUENCE [LARGE SCALE GENOMIC DNA]</scope>
    <source>
        <strain evidence="3">ATCC 482 / DSM 20109 / BCRC 11376 / JCM 18109 / NBRC 3775 / NCIMB 8073 / NRS 134</strain>
    </source>
</reference>
<organism evidence="2 3">
    <name type="scientific">Cellulomonas flavigena (strain ATCC 482 / DSM 20109 / BCRC 11376 / JCM 18109 / NBRC 3775 / NCIMB 8073 / NRS 134)</name>
    <dbReference type="NCBI Taxonomy" id="446466"/>
    <lineage>
        <taxon>Bacteria</taxon>
        <taxon>Bacillati</taxon>
        <taxon>Actinomycetota</taxon>
        <taxon>Actinomycetes</taxon>
        <taxon>Micrococcales</taxon>
        <taxon>Cellulomonadaceae</taxon>
        <taxon>Cellulomonas</taxon>
    </lineage>
</organism>
<dbReference type="Gene3D" id="3.30.465.10">
    <property type="match status" value="1"/>
</dbReference>
<gene>
    <name evidence="2" type="ordered locus">Cfla_2788</name>
</gene>
<dbReference type="SUPFAM" id="SSF56176">
    <property type="entry name" value="FAD-binding/transporter-associated domain-like"/>
    <property type="match status" value="1"/>
</dbReference>
<sequence length="273" mass="28331">MDLAVGSLRAARTRKDLCLAPGERLLAGGTWLFSEPQPDVTGLVDLTTLGWEPVERVGDGLRVAATCTVEQLAAHVPDPAWTAWPLVGACADALLMSFKVQGQATVGGNVALALPAGAMTSLLVALDAVAVVWTPDGGERREPVVDLVVGPGRTTLAPGEVLRAFDVPAHALRARVAVRQQSLTAVGRSASLVVARRDADGAVTLTVTAATPRPVQARLASATTSVPTSVPTSVQVDAVLAGLEWYDDPHGAPDWRRAVTTLLAHEVVTEVGA</sequence>
<dbReference type="OrthoDB" id="3574189at2"/>
<dbReference type="GO" id="GO:0071949">
    <property type="term" value="F:FAD binding"/>
    <property type="evidence" value="ECO:0007669"/>
    <property type="project" value="InterPro"/>
</dbReference>
<name>D5UJN5_CELFN</name>